<reference evidence="2" key="2">
    <citation type="journal article" date="2022" name="BMC Genomics">
        <title>Comparative genome analysis of mycobacteria focusing on tRNA and non-coding RNA.</title>
        <authorList>
            <person name="Behra P.R.K."/>
            <person name="Pettersson B.M.F."/>
            <person name="Ramesh M."/>
            <person name="Das S."/>
            <person name="Dasgupta S."/>
            <person name="Kirsebom L.A."/>
        </authorList>
    </citation>
    <scope>NUCLEOTIDE SEQUENCE</scope>
    <source>
        <strain evidence="2">DSM 44615</strain>
    </source>
</reference>
<accession>A0A9X3BX54</accession>
<evidence type="ECO:0000313" key="2">
    <source>
        <dbReference type="EMBL" id="MCV7173358.1"/>
    </source>
</evidence>
<dbReference type="Proteomes" id="UP001140293">
    <property type="component" value="Unassembled WGS sequence"/>
</dbReference>
<gene>
    <name evidence="2" type="ORF">H7I41_25895</name>
</gene>
<dbReference type="InterPro" id="IPR016793">
    <property type="entry name" value="UCP021591"/>
</dbReference>
<sequence>MLFPIRPAVAAAAAFAAMMSTVGSANAQPAPLPPPVMHHVKYTVFTEVPVPEAQIYYRNVDPPNWAEYSHNSYKFSPKTWAALGPDQMWTLDVMLADPDQWAMVTATSFYTPEPANFHCVLAVDGVVVKTDAGPKGALCSIRPW</sequence>
<dbReference type="RefSeq" id="WP_372503807.1">
    <property type="nucleotide sequence ID" value="NZ_JACKSJ010000235.1"/>
</dbReference>
<proteinExistence type="predicted"/>
<dbReference type="PIRSF" id="PIRSF021591">
    <property type="entry name" value="UCP021591"/>
    <property type="match status" value="1"/>
</dbReference>
<dbReference type="AlphaFoldDB" id="A0A9X3BX54"/>
<feature type="chain" id="PRO_5040939619" description="Secreted protein" evidence="1">
    <location>
        <begin position="28"/>
        <end position="144"/>
    </location>
</feature>
<name>A0A9X3BX54_9MYCO</name>
<reference evidence="2" key="1">
    <citation type="submission" date="2020-07" db="EMBL/GenBank/DDBJ databases">
        <authorList>
            <person name="Pettersson B.M.F."/>
            <person name="Behra P.R.K."/>
            <person name="Ramesh M."/>
            <person name="Das S."/>
            <person name="Dasgupta S."/>
            <person name="Kirsebom L.A."/>
        </authorList>
    </citation>
    <scope>NUCLEOTIDE SEQUENCE</scope>
    <source>
        <strain evidence="2">DSM 44615</strain>
    </source>
</reference>
<evidence type="ECO:0000313" key="3">
    <source>
        <dbReference type="Proteomes" id="UP001140293"/>
    </source>
</evidence>
<protein>
    <recommendedName>
        <fullName evidence="4">Secreted protein</fullName>
    </recommendedName>
</protein>
<evidence type="ECO:0000256" key="1">
    <source>
        <dbReference type="SAM" id="SignalP"/>
    </source>
</evidence>
<keyword evidence="1" id="KW-0732">Signal</keyword>
<dbReference type="EMBL" id="JACKSJ010000235">
    <property type="protein sequence ID" value="MCV7173358.1"/>
    <property type="molecule type" value="Genomic_DNA"/>
</dbReference>
<organism evidence="2 3">
    <name type="scientific">[Mycobacterium] manitobense</name>
    <dbReference type="NCBI Taxonomy" id="190147"/>
    <lineage>
        <taxon>Bacteria</taxon>
        <taxon>Bacillati</taxon>
        <taxon>Actinomycetota</taxon>
        <taxon>Actinomycetes</taxon>
        <taxon>Mycobacteriales</taxon>
        <taxon>Mycobacteriaceae</taxon>
        <taxon>Mycolicibacterium</taxon>
    </lineage>
</organism>
<evidence type="ECO:0008006" key="4">
    <source>
        <dbReference type="Google" id="ProtNLM"/>
    </source>
</evidence>
<feature type="signal peptide" evidence="1">
    <location>
        <begin position="1"/>
        <end position="27"/>
    </location>
</feature>
<keyword evidence="3" id="KW-1185">Reference proteome</keyword>
<comment type="caution">
    <text evidence="2">The sequence shown here is derived from an EMBL/GenBank/DDBJ whole genome shotgun (WGS) entry which is preliminary data.</text>
</comment>